<dbReference type="EMBL" id="VITY01000004">
    <property type="protein sequence ID" value="TWC00832.1"/>
    <property type="molecule type" value="Genomic_DNA"/>
</dbReference>
<gene>
    <name evidence="1" type="ORF">FBZ93_104104</name>
</gene>
<proteinExistence type="predicted"/>
<accession>A0A560LZG4</accession>
<evidence type="ECO:0000313" key="2">
    <source>
        <dbReference type="Proteomes" id="UP000321304"/>
    </source>
</evidence>
<dbReference type="InterPro" id="IPR021293">
    <property type="entry name" value="DUF2865"/>
</dbReference>
<reference evidence="1 2" key="1">
    <citation type="submission" date="2019-06" db="EMBL/GenBank/DDBJ databases">
        <title>Genomic Encyclopedia of Type Strains, Phase IV (KMG-V): Genome sequencing to study the core and pangenomes of soil and plant-associated prokaryotes.</title>
        <authorList>
            <person name="Whitman W."/>
        </authorList>
    </citation>
    <scope>NUCLEOTIDE SEQUENCE [LARGE SCALE GENOMIC DNA]</scope>
    <source>
        <strain evidence="1 2">BR 10355</strain>
    </source>
</reference>
<dbReference type="RefSeq" id="WP_146986161.1">
    <property type="nucleotide sequence ID" value="NZ_VITY01000004.1"/>
</dbReference>
<dbReference type="AlphaFoldDB" id="A0A560LZG4"/>
<evidence type="ECO:0000313" key="1">
    <source>
        <dbReference type="EMBL" id="TWC00832.1"/>
    </source>
</evidence>
<keyword evidence="2" id="KW-1185">Reference proteome</keyword>
<name>A0A560LZG4_9BRAD</name>
<sequence length="224" mass="23871">MPISWTPDPALERSVTRATVAALIALASVGICSPASAQLLPGDSAYAPAPSFFPMPGFEPAPGAEPTQQPRTRVYITTRSHWGGRQNFCVRTCDGRFFPLPRVSEAADVRSCEAACPAAEVKLYSGSDIDSARTEQGETYKTLANAFRFQREIVPQCSCSASASTGLSPIAIEDDMTLRTGDIIAADDGFKIAAITSGERRSVLFRPLSKAKAQALGLARLSSR</sequence>
<comment type="caution">
    <text evidence="1">The sequence shown here is derived from an EMBL/GenBank/DDBJ whole genome shotgun (WGS) entry which is preliminary data.</text>
</comment>
<dbReference type="Pfam" id="PF11064">
    <property type="entry name" value="DUF2865"/>
    <property type="match status" value="1"/>
</dbReference>
<organism evidence="1 2">
    <name type="scientific">Bradyrhizobium macuxiense</name>
    <dbReference type="NCBI Taxonomy" id="1755647"/>
    <lineage>
        <taxon>Bacteria</taxon>
        <taxon>Pseudomonadati</taxon>
        <taxon>Pseudomonadota</taxon>
        <taxon>Alphaproteobacteria</taxon>
        <taxon>Hyphomicrobiales</taxon>
        <taxon>Nitrobacteraceae</taxon>
        <taxon>Bradyrhizobium</taxon>
    </lineage>
</organism>
<protein>
    <submittedName>
        <fullName evidence="1">Uncharacterized protein DUF2865</fullName>
    </submittedName>
</protein>
<dbReference type="OrthoDB" id="7850882at2"/>
<dbReference type="Proteomes" id="UP000321304">
    <property type="component" value="Unassembled WGS sequence"/>
</dbReference>